<feature type="binding site" evidence="2">
    <location>
        <position position="36"/>
    </location>
    <ligand>
        <name>substrate</name>
    </ligand>
</feature>
<feature type="binding site" evidence="2">
    <location>
        <position position="92"/>
    </location>
    <ligand>
        <name>substrate</name>
    </ligand>
</feature>
<dbReference type="Proteomes" id="UP000254834">
    <property type="component" value="Chromosome"/>
</dbReference>
<dbReference type="InterPro" id="IPR050566">
    <property type="entry name" value="Deoxyribonucleoside_kinase"/>
</dbReference>
<dbReference type="EMBL" id="CP025544">
    <property type="protein sequence ID" value="AXK60584.1"/>
    <property type="molecule type" value="Genomic_DNA"/>
</dbReference>
<protein>
    <recommendedName>
        <fullName evidence="4">Deoxynucleoside kinase domain-containing protein</fullName>
    </recommendedName>
</protein>
<keyword evidence="3" id="KW-0067">ATP-binding</keyword>
<feature type="binding site" evidence="3">
    <location>
        <begin position="12"/>
        <end position="20"/>
    </location>
    <ligand>
        <name>ATP</name>
        <dbReference type="ChEBI" id="CHEBI:30616"/>
    </ligand>
</feature>
<evidence type="ECO:0000259" key="4">
    <source>
        <dbReference type="Pfam" id="PF01712"/>
    </source>
</evidence>
<feature type="binding site" evidence="2">
    <location>
        <position position="97"/>
    </location>
    <ligand>
        <name>substrate</name>
    </ligand>
</feature>
<feature type="domain" description="Deoxynucleoside kinase" evidence="4">
    <location>
        <begin position="8"/>
        <end position="218"/>
    </location>
</feature>
<dbReference type="InterPro" id="IPR002624">
    <property type="entry name" value="DCK/DGK"/>
</dbReference>
<evidence type="ECO:0000256" key="2">
    <source>
        <dbReference type="PIRSR" id="PIRSR000705-2"/>
    </source>
</evidence>
<dbReference type="KEGG" id="cdes:C0J27_02395"/>
<dbReference type="GO" id="GO:0005737">
    <property type="term" value="C:cytoplasm"/>
    <property type="evidence" value="ECO:0007669"/>
    <property type="project" value="TreeGrafter"/>
</dbReference>
<dbReference type="Pfam" id="PF01712">
    <property type="entry name" value="dNK"/>
    <property type="match status" value="1"/>
</dbReference>
<evidence type="ECO:0000256" key="1">
    <source>
        <dbReference type="PIRSR" id="PIRSR000705-1"/>
    </source>
</evidence>
<organism evidence="5 6">
    <name type="scientific">Candidatus Chromulinivorax destructor</name>
    <dbReference type="NCBI Taxonomy" id="2066483"/>
    <lineage>
        <taxon>Bacteria</taxon>
        <taxon>Candidatus Babelota</taxon>
        <taxon>Candidatus Babeliae</taxon>
        <taxon>Candidatus Babeliales</taxon>
        <taxon>Candidatus Chromulinivoraceae</taxon>
        <taxon>Candidatus Chromulinivorax</taxon>
    </lineage>
</organism>
<feature type="active site" description="Proton acceptor" evidence="1">
    <location>
        <position position="91"/>
    </location>
</feature>
<dbReference type="InterPro" id="IPR027417">
    <property type="entry name" value="P-loop_NTPase"/>
</dbReference>
<reference evidence="5 6" key="1">
    <citation type="submission" date="2017-12" db="EMBL/GenBank/DDBJ databases">
        <title>Chromulinavorax destructans is a abundant pathogen of dominant heterotrophic picoflagllates.</title>
        <authorList>
            <person name="Deeg C.M."/>
            <person name="Zimmer M."/>
            <person name="Suttle C.A."/>
        </authorList>
    </citation>
    <scope>NUCLEOTIDE SEQUENCE [LARGE SCALE GENOMIC DNA]</scope>
    <source>
        <strain evidence="5 6">SeV1</strain>
    </source>
</reference>
<feature type="binding site" evidence="2">
    <location>
        <position position="159"/>
    </location>
    <ligand>
        <name>substrate</name>
    </ligand>
</feature>
<dbReference type="OrthoDB" id="9776634at2"/>
<dbReference type="Gene3D" id="3.40.50.300">
    <property type="entry name" value="P-loop containing nucleotide triphosphate hydrolases"/>
    <property type="match status" value="1"/>
</dbReference>
<feature type="binding site" evidence="2">
    <location>
        <position position="65"/>
    </location>
    <ligand>
        <name>substrate</name>
    </ligand>
</feature>
<dbReference type="InterPro" id="IPR031314">
    <property type="entry name" value="DNK_dom"/>
</dbReference>
<dbReference type="GO" id="GO:0005524">
    <property type="term" value="F:ATP binding"/>
    <property type="evidence" value="ECO:0007669"/>
    <property type="project" value="UniProtKB-KW"/>
</dbReference>
<evidence type="ECO:0000313" key="6">
    <source>
        <dbReference type="Proteomes" id="UP000254834"/>
    </source>
</evidence>
<accession>A0A345ZBB7</accession>
<dbReference type="SUPFAM" id="SSF52540">
    <property type="entry name" value="P-loop containing nucleoside triphosphate hydrolases"/>
    <property type="match status" value="1"/>
</dbReference>
<evidence type="ECO:0000256" key="3">
    <source>
        <dbReference type="PIRSR" id="PIRSR000705-3"/>
    </source>
</evidence>
<dbReference type="AlphaFoldDB" id="A0A345ZBB7"/>
<dbReference type="CDD" id="cd01673">
    <property type="entry name" value="dNK"/>
    <property type="match status" value="1"/>
</dbReference>
<feature type="binding site" evidence="3">
    <location>
        <begin position="150"/>
        <end position="154"/>
    </location>
    <ligand>
        <name>ATP</name>
        <dbReference type="ChEBI" id="CHEBI:30616"/>
    </ligand>
</feature>
<proteinExistence type="predicted"/>
<dbReference type="PANTHER" id="PTHR10513:SF35">
    <property type="entry name" value="DEOXYADENOSINE KINASE"/>
    <property type="match status" value="1"/>
</dbReference>
<feature type="binding site" evidence="2">
    <location>
        <position position="54"/>
    </location>
    <ligand>
        <name>substrate</name>
    </ligand>
</feature>
<dbReference type="PIRSF" id="PIRSF000705">
    <property type="entry name" value="DNK"/>
    <property type="match status" value="1"/>
</dbReference>
<sequence>MVRESKAIIVEGNIGAGKSTFLRLINDLLDVQVVYEPHEQWQNVGGENLLDSFYKDSNRWAYTFQSYAFITRIMAQEQADKTTTTPLQILERSVYSDRYCFAKNAFEMGTMTSLEWKLYKDWWAWFVTHYTKKPSGFIYLQTPPEVCYKRLLKRARSEESAVPLNYLSSLHDKHENWLIHKQGVDDYIANVPVLILDCTQDFEDNPELCKKYAQQIVDFFAFDCNLDLPIHKDLSLTL</sequence>
<keyword evidence="3" id="KW-0547">Nucleotide-binding</keyword>
<dbReference type="PANTHER" id="PTHR10513">
    <property type="entry name" value="DEOXYNUCLEOSIDE KINASE"/>
    <property type="match status" value="1"/>
</dbReference>
<name>A0A345ZBB7_9BACT</name>
<evidence type="ECO:0000313" key="5">
    <source>
        <dbReference type="EMBL" id="AXK60584.1"/>
    </source>
</evidence>
<keyword evidence="6" id="KW-1185">Reference proteome</keyword>
<dbReference type="GO" id="GO:0019136">
    <property type="term" value="F:deoxynucleoside kinase activity"/>
    <property type="evidence" value="ECO:0007669"/>
    <property type="project" value="InterPro"/>
</dbReference>
<gene>
    <name evidence="5" type="ORF">C0J27_02395</name>
</gene>
<dbReference type="RefSeq" id="WP_115585599.1">
    <property type="nucleotide sequence ID" value="NZ_CP025544.1"/>
</dbReference>